<protein>
    <submittedName>
        <fullName evidence="1">Uncharacterized protein</fullName>
    </submittedName>
</protein>
<dbReference type="OrthoDB" id="10599241at2759"/>
<keyword evidence="2" id="KW-1185">Reference proteome</keyword>
<dbReference type="STRING" id="1314800.A0A1B7MK33"/>
<dbReference type="InParanoid" id="A0A1B7MK33"/>
<evidence type="ECO:0000313" key="1">
    <source>
        <dbReference type="EMBL" id="OAX32947.1"/>
    </source>
</evidence>
<accession>A0A1B7MK33</accession>
<reference evidence="1 2" key="1">
    <citation type="submission" date="2016-06" db="EMBL/GenBank/DDBJ databases">
        <title>Comparative genomics of the ectomycorrhizal sister species Rhizopogon vinicolor and Rhizopogon vesiculosus (Basidiomycota: Boletales) reveals a divergence of the mating type B locus.</title>
        <authorList>
            <consortium name="DOE Joint Genome Institute"/>
            <person name="Mujic A.B."/>
            <person name="Kuo A."/>
            <person name="Tritt A."/>
            <person name="Lipzen A."/>
            <person name="Chen C."/>
            <person name="Johnson J."/>
            <person name="Sharma A."/>
            <person name="Barry K."/>
            <person name="Grigoriev I.V."/>
            <person name="Spatafora J.W."/>
        </authorList>
    </citation>
    <scope>NUCLEOTIDE SEQUENCE [LARGE SCALE GENOMIC DNA]</scope>
    <source>
        <strain evidence="1 2">AM-OR11-026</strain>
    </source>
</reference>
<dbReference type="Proteomes" id="UP000092154">
    <property type="component" value="Unassembled WGS sequence"/>
</dbReference>
<organism evidence="1 2">
    <name type="scientific">Rhizopogon vinicolor AM-OR11-026</name>
    <dbReference type="NCBI Taxonomy" id="1314800"/>
    <lineage>
        <taxon>Eukaryota</taxon>
        <taxon>Fungi</taxon>
        <taxon>Dikarya</taxon>
        <taxon>Basidiomycota</taxon>
        <taxon>Agaricomycotina</taxon>
        <taxon>Agaricomycetes</taxon>
        <taxon>Agaricomycetidae</taxon>
        <taxon>Boletales</taxon>
        <taxon>Suillineae</taxon>
        <taxon>Rhizopogonaceae</taxon>
        <taxon>Rhizopogon</taxon>
    </lineage>
</organism>
<evidence type="ECO:0000313" key="2">
    <source>
        <dbReference type="Proteomes" id="UP000092154"/>
    </source>
</evidence>
<gene>
    <name evidence="1" type="ORF">K503DRAFT_786853</name>
</gene>
<name>A0A1B7MK33_9AGAM</name>
<dbReference type="EMBL" id="KV448874">
    <property type="protein sequence ID" value="OAX32947.1"/>
    <property type="molecule type" value="Genomic_DNA"/>
</dbReference>
<proteinExistence type="predicted"/>
<sequence>MDFCYIGRLSNDLRCIILELGKLSLTCWDDWKEDRLQLAQDRRHWARCKDHYYGREYHPPSVLILGVILAMGVSGKFSPDVAHVIGEEAAQTLVGQEVLKGESKVIVNLLESTGSLVKMHKIKHRYP</sequence>
<dbReference type="AlphaFoldDB" id="A0A1B7MK33"/>